<feature type="domain" description="ABC transporter" evidence="5">
    <location>
        <begin position="256"/>
        <end position="500"/>
    </location>
</feature>
<dbReference type="EMBL" id="LGKN01000003">
    <property type="protein sequence ID" value="KPL89778.1"/>
    <property type="molecule type" value="Genomic_DNA"/>
</dbReference>
<evidence type="ECO:0000259" key="5">
    <source>
        <dbReference type="PROSITE" id="PS50893"/>
    </source>
</evidence>
<dbReference type="PROSITE" id="PS00211">
    <property type="entry name" value="ABC_TRANSPORTER_1"/>
    <property type="match status" value="1"/>
</dbReference>
<evidence type="ECO:0000313" key="7">
    <source>
        <dbReference type="Proteomes" id="UP000050502"/>
    </source>
</evidence>
<dbReference type="InterPro" id="IPR027417">
    <property type="entry name" value="P-loop_NTPase"/>
</dbReference>
<feature type="domain" description="ABC transporter" evidence="5">
    <location>
        <begin position="3"/>
        <end position="239"/>
    </location>
</feature>
<dbReference type="SUPFAM" id="SSF52540">
    <property type="entry name" value="P-loop containing nucleoside triphosphate hydrolases"/>
    <property type="match status" value="2"/>
</dbReference>
<proteinExistence type="predicted"/>
<evidence type="ECO:0000256" key="4">
    <source>
        <dbReference type="ARBA" id="ARBA00022840"/>
    </source>
</evidence>
<sequence length="505" mass="55437">MLLRARGITKRFPGGVVANDHVDFEIRAQEVHALLGENGAGKTTLMSILFGLLQPDEGEIELRGQPVRFHSPQDAIRYGIGMVHQHRKLVPAHTVLENILLGHPKARGLLNEREAAEEIAALAETYGFKLDLYARVWQLTEGEKQAVEIVKALYRGAHILIMDEPTSALTPVETDRLLEAIERMTENNLGVVPFITHKMPIIFRISDRVTILRRGRVVATLPTRETNERELAQLLVGREVLFDVQKPPATPGDVVIEVENVTARNDKGGIALDGVSFSLRAGQVLGIAGVAGNGQHELAEVLAGLRPVEQGRVRFLGRDITNASVLERWRLGIGYTPAERTEVGSIGEFTLVENVALNYYWDDAYVQRGFLNEKKLRALTESIIETYQVVTPSPDVKAKTLSGGNLQKVIMGRVLSRNPKLVIANLPAQGLDIGATEFVQRRLLDARAAGAAVILISEELDEILMLSDIIAPMYEGRIVQLIPAERADKETVGAMIAGGQARTNA</sequence>
<keyword evidence="2" id="KW-0677">Repeat</keyword>
<organism evidence="6 7">
    <name type="scientific">Ardenticatena maritima</name>
    <dbReference type="NCBI Taxonomy" id="872965"/>
    <lineage>
        <taxon>Bacteria</taxon>
        <taxon>Bacillati</taxon>
        <taxon>Chloroflexota</taxon>
        <taxon>Ardenticatenia</taxon>
        <taxon>Ardenticatenales</taxon>
        <taxon>Ardenticatenaceae</taxon>
        <taxon>Ardenticatena</taxon>
    </lineage>
</organism>
<name>A0A0N8GSN3_9CHLR</name>
<dbReference type="GO" id="GO:0016887">
    <property type="term" value="F:ATP hydrolysis activity"/>
    <property type="evidence" value="ECO:0007669"/>
    <property type="project" value="InterPro"/>
</dbReference>
<evidence type="ECO:0000313" key="6">
    <source>
        <dbReference type="EMBL" id="KPL89778.1"/>
    </source>
</evidence>
<evidence type="ECO:0000256" key="2">
    <source>
        <dbReference type="ARBA" id="ARBA00022737"/>
    </source>
</evidence>
<accession>A0A0N8GSN3</accession>
<keyword evidence="3" id="KW-0547">Nucleotide-binding</keyword>
<dbReference type="PANTHER" id="PTHR43790">
    <property type="entry name" value="CARBOHYDRATE TRANSPORT ATP-BINDING PROTEIN MG119-RELATED"/>
    <property type="match status" value="1"/>
</dbReference>
<protein>
    <recommendedName>
        <fullName evidence="5">ABC transporter domain-containing protein</fullName>
    </recommendedName>
</protein>
<comment type="caution">
    <text evidence="6">The sequence shown here is derived from an EMBL/GenBank/DDBJ whole genome shotgun (WGS) entry which is preliminary data.</text>
</comment>
<dbReference type="Gene3D" id="3.40.50.300">
    <property type="entry name" value="P-loop containing nucleotide triphosphate hydrolases"/>
    <property type="match status" value="2"/>
</dbReference>
<evidence type="ECO:0000256" key="1">
    <source>
        <dbReference type="ARBA" id="ARBA00022448"/>
    </source>
</evidence>
<dbReference type="SMART" id="SM00382">
    <property type="entry name" value="AAA"/>
    <property type="match status" value="1"/>
</dbReference>
<dbReference type="PROSITE" id="PS50893">
    <property type="entry name" value="ABC_TRANSPORTER_2"/>
    <property type="match status" value="2"/>
</dbReference>
<dbReference type="Pfam" id="PF00005">
    <property type="entry name" value="ABC_tran"/>
    <property type="match status" value="2"/>
</dbReference>
<gene>
    <name evidence="6" type="ORF">SE16_02265</name>
</gene>
<keyword evidence="1" id="KW-0813">Transport</keyword>
<dbReference type="InterPro" id="IPR017871">
    <property type="entry name" value="ABC_transporter-like_CS"/>
</dbReference>
<evidence type="ECO:0000256" key="3">
    <source>
        <dbReference type="ARBA" id="ARBA00022741"/>
    </source>
</evidence>
<dbReference type="GO" id="GO:0005524">
    <property type="term" value="F:ATP binding"/>
    <property type="evidence" value="ECO:0007669"/>
    <property type="project" value="UniProtKB-KW"/>
</dbReference>
<dbReference type="InterPro" id="IPR003593">
    <property type="entry name" value="AAA+_ATPase"/>
</dbReference>
<keyword evidence="4" id="KW-0067">ATP-binding</keyword>
<dbReference type="PANTHER" id="PTHR43790:SF9">
    <property type="entry name" value="GALACTOFURANOSE TRANSPORTER ATP-BINDING PROTEIN YTFR"/>
    <property type="match status" value="1"/>
</dbReference>
<dbReference type="InterPro" id="IPR050107">
    <property type="entry name" value="ABC_carbohydrate_import_ATPase"/>
</dbReference>
<dbReference type="InterPro" id="IPR003439">
    <property type="entry name" value="ABC_transporter-like_ATP-bd"/>
</dbReference>
<reference evidence="6 7" key="1">
    <citation type="submission" date="2015-07" db="EMBL/GenBank/DDBJ databases">
        <title>Whole genome sequence of Ardenticatena maritima DSM 23922.</title>
        <authorList>
            <person name="Hemp J."/>
            <person name="Ward L.M."/>
            <person name="Pace L.A."/>
            <person name="Fischer W.W."/>
        </authorList>
    </citation>
    <scope>NUCLEOTIDE SEQUENCE [LARGE SCALE GENOMIC DNA]</scope>
    <source>
        <strain evidence="6 7">110S</strain>
    </source>
</reference>
<dbReference type="Proteomes" id="UP000050502">
    <property type="component" value="Unassembled WGS sequence"/>
</dbReference>
<dbReference type="CDD" id="cd03215">
    <property type="entry name" value="ABC_Carb_Monos_II"/>
    <property type="match status" value="1"/>
</dbReference>
<dbReference type="CDD" id="cd03216">
    <property type="entry name" value="ABC_Carb_Monos_I"/>
    <property type="match status" value="1"/>
</dbReference>
<dbReference type="AlphaFoldDB" id="A0A0N8GSN3"/>